<dbReference type="InterPro" id="IPR021866">
    <property type="entry name" value="SpoIIAA-like"/>
</dbReference>
<evidence type="ECO:0000313" key="2">
    <source>
        <dbReference type="Proteomes" id="UP001500795"/>
    </source>
</evidence>
<accession>A0ABP6V8Q0</accession>
<comment type="caution">
    <text evidence="1">The sequence shown here is derived from an EMBL/GenBank/DDBJ whole genome shotgun (WGS) entry which is preliminary data.</text>
</comment>
<reference evidence="2" key="1">
    <citation type="journal article" date="2019" name="Int. J. Syst. Evol. Microbiol.">
        <title>The Global Catalogue of Microorganisms (GCM) 10K type strain sequencing project: providing services to taxonomists for standard genome sequencing and annotation.</title>
        <authorList>
            <consortium name="The Broad Institute Genomics Platform"/>
            <consortium name="The Broad Institute Genome Sequencing Center for Infectious Disease"/>
            <person name="Wu L."/>
            <person name="Ma J."/>
        </authorList>
    </citation>
    <scope>NUCLEOTIDE SEQUENCE [LARGE SCALE GENOMIC DNA]</scope>
    <source>
        <strain evidence="2">JCM 17110</strain>
    </source>
</reference>
<gene>
    <name evidence="1" type="ORF">GCM10022394_07640</name>
</gene>
<dbReference type="SUPFAM" id="SSF52091">
    <property type="entry name" value="SpoIIaa-like"/>
    <property type="match status" value="1"/>
</dbReference>
<dbReference type="InterPro" id="IPR036513">
    <property type="entry name" value="STAS_dom_sf"/>
</dbReference>
<organism evidence="1 2">
    <name type="scientific">Zobellella aerophila</name>
    <dbReference type="NCBI Taxonomy" id="870480"/>
    <lineage>
        <taxon>Bacteria</taxon>
        <taxon>Pseudomonadati</taxon>
        <taxon>Pseudomonadota</taxon>
        <taxon>Gammaproteobacteria</taxon>
        <taxon>Aeromonadales</taxon>
        <taxon>Aeromonadaceae</taxon>
        <taxon>Zobellella</taxon>
    </lineage>
</organism>
<dbReference type="Pfam" id="PF11964">
    <property type="entry name" value="SpoIIAA-like"/>
    <property type="match status" value="1"/>
</dbReference>
<protein>
    <recommendedName>
        <fullName evidence="3">STAS/SEC14 domain-containing protein</fullName>
    </recommendedName>
</protein>
<name>A0ABP6V8Q0_9GAMM</name>
<evidence type="ECO:0000313" key="1">
    <source>
        <dbReference type="EMBL" id="GAA3530832.1"/>
    </source>
</evidence>
<sequence length="121" mass="13466">MFNIVVKGANRLDIEFSGKLNSDDMKAALDALVEKTGDINNGKMLYRIGDFDWPTLGAIGVELSRIPELFRMIRRFDKVAVVAEQDWVRTASKLEGALIPGLEIKAFPPDRISEAEAWLAS</sequence>
<proteinExistence type="predicted"/>
<dbReference type="InterPro" id="IPR038396">
    <property type="entry name" value="SpoIIAA-like_sf"/>
</dbReference>
<dbReference type="Gene3D" id="3.40.50.10600">
    <property type="entry name" value="SpoIIaa-like domains"/>
    <property type="match status" value="1"/>
</dbReference>
<evidence type="ECO:0008006" key="3">
    <source>
        <dbReference type="Google" id="ProtNLM"/>
    </source>
</evidence>
<dbReference type="EMBL" id="BAABCX010000001">
    <property type="protein sequence ID" value="GAA3530832.1"/>
    <property type="molecule type" value="Genomic_DNA"/>
</dbReference>
<dbReference type="Proteomes" id="UP001500795">
    <property type="component" value="Unassembled WGS sequence"/>
</dbReference>
<dbReference type="RefSeq" id="WP_344954914.1">
    <property type="nucleotide sequence ID" value="NZ_BAABCX010000001.1"/>
</dbReference>
<keyword evidence="2" id="KW-1185">Reference proteome</keyword>